<dbReference type="RefSeq" id="XP_060455316.1">
    <property type="nucleotide sequence ID" value="XM_060598531.1"/>
</dbReference>
<gene>
    <name evidence="2" type="ORF">CcaverHIS019_0301200</name>
</gene>
<dbReference type="EMBL" id="AP028214">
    <property type="protein sequence ID" value="BEI90050.1"/>
    <property type="molecule type" value="Genomic_DNA"/>
</dbReference>
<sequence length="321" mass="34374">MPILSDTTLSHSRGVASRSDLARPHDDEDASQGASPSIPTNDATAAIHLLADTAIKDIQPLLLGSDPEFFTMHGDRHPGLTVFGLVTDGPLGDAFRWNKALWEDQPPRWQPRDQDILEHVPVMDYTGPSGEDCMIDHRSSEDEQSTGGSDATADDKQATGGSDASGDDDLSTGSIDAISDGEQTGGNDGTEGEQTGGNNVSGDEQTVGGREIAGDDLEDDYYPFAVGFDLPEPTTAEWLKTVCLSFKRLSVALVWHGVDLDLFFSWLPVPTLVVFAWLSQERWEPQNPSLLAKSNGGGTAGHIIPAKSGFGRRTSLSTIVR</sequence>
<dbReference type="Proteomes" id="UP001233271">
    <property type="component" value="Chromosome 3"/>
</dbReference>
<organism evidence="2 3">
    <name type="scientific">Cutaneotrichosporon cavernicola</name>
    <dbReference type="NCBI Taxonomy" id="279322"/>
    <lineage>
        <taxon>Eukaryota</taxon>
        <taxon>Fungi</taxon>
        <taxon>Dikarya</taxon>
        <taxon>Basidiomycota</taxon>
        <taxon>Agaricomycotina</taxon>
        <taxon>Tremellomycetes</taxon>
        <taxon>Trichosporonales</taxon>
        <taxon>Trichosporonaceae</taxon>
        <taxon>Cutaneotrichosporon</taxon>
    </lineage>
</organism>
<proteinExistence type="predicted"/>
<evidence type="ECO:0000256" key="1">
    <source>
        <dbReference type="SAM" id="MobiDB-lite"/>
    </source>
</evidence>
<feature type="compositionally biased region" description="Polar residues" evidence="1">
    <location>
        <begin position="192"/>
        <end position="204"/>
    </location>
</feature>
<keyword evidence="3" id="KW-1185">Reference proteome</keyword>
<name>A0AA48L1Q9_9TREE</name>
<reference evidence="2" key="1">
    <citation type="journal article" date="2023" name="BMC Genomics">
        <title>Chromosome-level genome assemblies of Cutaneotrichosporon spp. (Trichosporonales, Basidiomycota) reveal imbalanced evolution between nucleotide sequences and chromosome synteny.</title>
        <authorList>
            <person name="Kobayashi Y."/>
            <person name="Kayamori A."/>
            <person name="Aoki K."/>
            <person name="Shiwa Y."/>
            <person name="Matsutani M."/>
            <person name="Fujita N."/>
            <person name="Sugita T."/>
            <person name="Iwasaki W."/>
            <person name="Tanaka N."/>
            <person name="Takashima M."/>
        </authorList>
    </citation>
    <scope>NUCLEOTIDE SEQUENCE</scope>
    <source>
        <strain evidence="2">HIS019</strain>
    </source>
</reference>
<evidence type="ECO:0000313" key="2">
    <source>
        <dbReference type="EMBL" id="BEI90050.1"/>
    </source>
</evidence>
<dbReference type="AlphaFoldDB" id="A0AA48L1Q9"/>
<evidence type="ECO:0000313" key="3">
    <source>
        <dbReference type="Proteomes" id="UP001233271"/>
    </source>
</evidence>
<feature type="region of interest" description="Disordered" evidence="1">
    <location>
        <begin position="123"/>
        <end position="210"/>
    </location>
</feature>
<protein>
    <submittedName>
        <fullName evidence="2">Uncharacterized protein</fullName>
    </submittedName>
</protein>
<dbReference type="KEGG" id="ccac:CcaHIS019_0301200"/>
<dbReference type="GeneID" id="85493921"/>
<accession>A0AA48L1Q9</accession>
<feature type="compositionally biased region" description="Polar residues" evidence="1">
    <location>
        <begin position="1"/>
        <end position="11"/>
    </location>
</feature>
<feature type="region of interest" description="Disordered" evidence="1">
    <location>
        <begin position="1"/>
        <end position="40"/>
    </location>
</feature>